<dbReference type="GO" id="GO:0009654">
    <property type="term" value="C:photosystem II oxygen evolving complex"/>
    <property type="evidence" value="ECO:0007669"/>
    <property type="project" value="InterPro"/>
</dbReference>
<name>A0A8J4LKN9_9CHLO</name>
<evidence type="ECO:0000256" key="5">
    <source>
        <dbReference type="ARBA" id="ARBA00022640"/>
    </source>
</evidence>
<dbReference type="PANTHER" id="PTHR34369:SF7">
    <property type="entry name" value="PHOTOSYSTEM II 10 KDA POLYPEPTIDE, CHLOROPLASTIC"/>
    <property type="match status" value="1"/>
</dbReference>
<evidence type="ECO:0000256" key="4">
    <source>
        <dbReference type="ARBA" id="ARBA00022531"/>
    </source>
</evidence>
<comment type="caution">
    <text evidence="11">The sequence shown here is derived from an EMBL/GenBank/DDBJ whole genome shotgun (WGS) entry which is preliminary data.</text>
</comment>
<keyword evidence="6" id="KW-0809">Transit peptide</keyword>
<feature type="non-terminal residue" evidence="11">
    <location>
        <position position="183"/>
    </location>
</feature>
<dbReference type="AlphaFoldDB" id="A0A8J4LKN9"/>
<evidence type="ECO:0000313" key="11">
    <source>
        <dbReference type="EMBL" id="GIM01791.1"/>
    </source>
</evidence>
<comment type="subcellular location">
    <subcellularLocation>
        <location evidence="1">Plastid</location>
        <location evidence="1">Chloroplast thylakoid membrane</location>
    </subcellularLocation>
</comment>
<evidence type="ECO:0000313" key="12">
    <source>
        <dbReference type="Proteomes" id="UP000722791"/>
    </source>
</evidence>
<keyword evidence="4" id="KW-0602">Photosynthesis</keyword>
<keyword evidence="5" id="KW-0934">Plastid</keyword>
<keyword evidence="8 10" id="KW-0472">Membrane</keyword>
<comment type="similarity">
    <text evidence="2">Belongs to the psbR family.</text>
</comment>
<evidence type="ECO:0000256" key="1">
    <source>
        <dbReference type="ARBA" id="ARBA00004334"/>
    </source>
</evidence>
<dbReference type="PANTHER" id="PTHR34369">
    <property type="entry name" value="PHOTOSYSTEM II 10 KDA POLYPEPTIDE, CHLOROPLASTIC"/>
    <property type="match status" value="1"/>
</dbReference>
<evidence type="ECO:0000256" key="10">
    <source>
        <dbReference type="SAM" id="Phobius"/>
    </source>
</evidence>
<dbReference type="GO" id="GO:0009535">
    <property type="term" value="C:chloroplast thylakoid membrane"/>
    <property type="evidence" value="ECO:0007669"/>
    <property type="project" value="UniProtKB-SubCell"/>
</dbReference>
<keyword evidence="9" id="KW-0604">Photosystem II</keyword>
<organism evidence="11 12">
    <name type="scientific">Volvox reticuliferus</name>
    <dbReference type="NCBI Taxonomy" id="1737510"/>
    <lineage>
        <taxon>Eukaryota</taxon>
        <taxon>Viridiplantae</taxon>
        <taxon>Chlorophyta</taxon>
        <taxon>core chlorophytes</taxon>
        <taxon>Chlorophyceae</taxon>
        <taxon>CS clade</taxon>
        <taxon>Chlamydomonadales</taxon>
        <taxon>Volvocaceae</taxon>
        <taxon>Volvox</taxon>
    </lineage>
</organism>
<protein>
    <recommendedName>
        <fullName evidence="13">Photosystem II 10 kDa polypeptide, chloroplastic</fullName>
    </recommendedName>
</protein>
<keyword evidence="7" id="KW-0793">Thylakoid</keyword>
<proteinExistence type="inferred from homology"/>
<accession>A0A8J4LKN9</accession>
<evidence type="ECO:0000256" key="9">
    <source>
        <dbReference type="ARBA" id="ARBA00023276"/>
    </source>
</evidence>
<evidence type="ECO:0008006" key="13">
    <source>
        <dbReference type="Google" id="ProtNLM"/>
    </source>
</evidence>
<evidence type="ECO:0000256" key="7">
    <source>
        <dbReference type="ARBA" id="ARBA00023078"/>
    </source>
</evidence>
<reference evidence="11" key="1">
    <citation type="journal article" date="2021" name="Proc. Natl. Acad. Sci. U.S.A.">
        <title>Three genomes in the algal genus Volvox reveal the fate of a haploid sex-determining region after a transition to homothallism.</title>
        <authorList>
            <person name="Yamamoto K."/>
            <person name="Hamaji T."/>
            <person name="Kawai-Toyooka H."/>
            <person name="Matsuzaki R."/>
            <person name="Takahashi F."/>
            <person name="Nishimura Y."/>
            <person name="Kawachi M."/>
            <person name="Noguchi H."/>
            <person name="Minakuchi Y."/>
            <person name="Umen J.G."/>
            <person name="Toyoda A."/>
            <person name="Nozaki H."/>
        </authorList>
    </citation>
    <scope>NUCLEOTIDE SEQUENCE</scope>
    <source>
        <strain evidence="11">NIES-3785</strain>
    </source>
</reference>
<evidence type="ECO:0000256" key="8">
    <source>
        <dbReference type="ARBA" id="ARBA00023136"/>
    </source>
</evidence>
<feature type="transmembrane region" description="Helical" evidence="10">
    <location>
        <begin position="157"/>
        <end position="176"/>
    </location>
</feature>
<gene>
    <name evidence="11" type="ORF">Vretimale_6573</name>
</gene>
<dbReference type="Proteomes" id="UP000722791">
    <property type="component" value="Unassembled WGS sequence"/>
</dbReference>
<sequence length="183" mass="19611">EAHLAGPFAIFVRQPPSAGTQEAASERQSSFHHSTAPNLIEEMASMQLAPRGLAPLRPRVSSRVVVKPVASGGGKTDITKVGLNSIEDEVVKMNLMGKSRFMNNKEWKDSSGRKGKGYGVYRYADKYGANVDGYSPIYTPDLWTESGDSYKLGTKGLIAWAGLVLVLLAVGVNLIVSTSQLGA</sequence>
<evidence type="ECO:0000256" key="2">
    <source>
        <dbReference type="ARBA" id="ARBA00006659"/>
    </source>
</evidence>
<evidence type="ECO:0000256" key="3">
    <source>
        <dbReference type="ARBA" id="ARBA00022528"/>
    </source>
</evidence>
<keyword evidence="10" id="KW-1133">Transmembrane helix</keyword>
<dbReference type="GO" id="GO:0015979">
    <property type="term" value="P:photosynthesis"/>
    <property type="evidence" value="ECO:0007669"/>
    <property type="project" value="UniProtKB-KW"/>
</dbReference>
<dbReference type="Pfam" id="PF04725">
    <property type="entry name" value="PsbR"/>
    <property type="match status" value="1"/>
</dbReference>
<keyword evidence="10" id="KW-0812">Transmembrane</keyword>
<dbReference type="EMBL" id="BNCQ01000010">
    <property type="protein sequence ID" value="GIM01791.1"/>
    <property type="molecule type" value="Genomic_DNA"/>
</dbReference>
<dbReference type="InterPro" id="IPR006814">
    <property type="entry name" value="PSII_PsbR"/>
</dbReference>
<evidence type="ECO:0000256" key="6">
    <source>
        <dbReference type="ARBA" id="ARBA00022946"/>
    </source>
</evidence>
<keyword evidence="3" id="KW-0150">Chloroplast</keyword>